<accession>A0A1I5GJD1</accession>
<reference evidence="2 3" key="1">
    <citation type="submission" date="2016-10" db="EMBL/GenBank/DDBJ databases">
        <authorList>
            <person name="de Groot N.N."/>
        </authorList>
    </citation>
    <scope>NUCLEOTIDE SEQUENCE [LARGE SCALE GENOMIC DNA]</scope>
    <source>
        <strain evidence="2 3">CGMCC 4.1877</strain>
    </source>
</reference>
<name>A0A1I5GJD1_PSUAM</name>
<sequence length="325" mass="33490">MSGVAAAAGLHSAGAWLFPAIAATAVAIVVSGFVALRPRGRSEAPLGAPAQGGDTSALGIGGPSRIDHCAARLTGEDLVASFAALEELGVLAQRDGASSAAVIAVWCELLRAAPAGRDERVTRAVQQRLCTHVKRVARDRNRRAFLHLDLSDAQLHDLDLDGIALGGLSLARARLTGTTRIALRSWNGLDASEAYFGGDLLAIDLGVERQLSLRGALIEGVLDLQGAAVFGELDMSGSEVAQHANLSHLVGGGGLRLQSTAGAALFAGAVDLSRAIADPVVLAGDEFTGGVTLRPPGVERSTVLLGDEDDLAEQVREALETPLRV</sequence>
<feature type="transmembrane region" description="Helical" evidence="1">
    <location>
        <begin position="16"/>
        <end position="36"/>
    </location>
</feature>
<dbReference type="RefSeq" id="WP_093353703.1">
    <property type="nucleotide sequence ID" value="NZ_FOUY01000047.1"/>
</dbReference>
<dbReference type="STRING" id="260086.SAMN05216207_104721"/>
<organism evidence="2 3">
    <name type="scientific">Pseudonocardia ammonioxydans</name>
    <dbReference type="NCBI Taxonomy" id="260086"/>
    <lineage>
        <taxon>Bacteria</taxon>
        <taxon>Bacillati</taxon>
        <taxon>Actinomycetota</taxon>
        <taxon>Actinomycetes</taxon>
        <taxon>Pseudonocardiales</taxon>
        <taxon>Pseudonocardiaceae</taxon>
        <taxon>Pseudonocardia</taxon>
    </lineage>
</organism>
<proteinExistence type="predicted"/>
<keyword evidence="1" id="KW-1133">Transmembrane helix</keyword>
<keyword evidence="1" id="KW-0472">Membrane</keyword>
<keyword evidence="1" id="KW-0812">Transmembrane</keyword>
<dbReference type="Proteomes" id="UP000199614">
    <property type="component" value="Unassembled WGS sequence"/>
</dbReference>
<gene>
    <name evidence="2" type="ORF">SAMN05216207_104721</name>
</gene>
<evidence type="ECO:0000313" key="2">
    <source>
        <dbReference type="EMBL" id="SFO35999.1"/>
    </source>
</evidence>
<evidence type="ECO:0000256" key="1">
    <source>
        <dbReference type="SAM" id="Phobius"/>
    </source>
</evidence>
<evidence type="ECO:0000313" key="3">
    <source>
        <dbReference type="Proteomes" id="UP000199614"/>
    </source>
</evidence>
<protein>
    <recommendedName>
        <fullName evidence="4">Pentapeptide repeat-containing protein</fullName>
    </recommendedName>
</protein>
<dbReference type="AlphaFoldDB" id="A0A1I5GJD1"/>
<evidence type="ECO:0008006" key="4">
    <source>
        <dbReference type="Google" id="ProtNLM"/>
    </source>
</evidence>
<keyword evidence="3" id="KW-1185">Reference proteome</keyword>
<dbReference type="EMBL" id="FOUY01000047">
    <property type="protein sequence ID" value="SFO35999.1"/>
    <property type="molecule type" value="Genomic_DNA"/>
</dbReference>